<dbReference type="Proteomes" id="UP000254052">
    <property type="component" value="Unassembled WGS sequence"/>
</dbReference>
<evidence type="ECO:0000313" key="2">
    <source>
        <dbReference type="Proteomes" id="UP000254052"/>
    </source>
</evidence>
<dbReference type="AlphaFoldDB" id="A0A377CVU4"/>
<reference evidence="1 2" key="1">
    <citation type="submission" date="2018-06" db="EMBL/GenBank/DDBJ databases">
        <authorList>
            <consortium name="Pathogen Informatics"/>
            <person name="Doyle S."/>
        </authorList>
    </citation>
    <scope>NUCLEOTIDE SEQUENCE [LARGE SCALE GENOMIC DNA]</scope>
    <source>
        <strain evidence="1 2">NCTC9962</strain>
    </source>
</reference>
<protein>
    <submittedName>
        <fullName evidence="1">Phosphatase</fullName>
    </submittedName>
</protein>
<organism evidence="1 2">
    <name type="scientific">Escherichia coli</name>
    <dbReference type="NCBI Taxonomy" id="562"/>
    <lineage>
        <taxon>Bacteria</taxon>
        <taxon>Pseudomonadati</taxon>
        <taxon>Pseudomonadota</taxon>
        <taxon>Gammaproteobacteria</taxon>
        <taxon>Enterobacterales</taxon>
        <taxon>Enterobacteriaceae</taxon>
        <taxon>Escherichia</taxon>
    </lineage>
</organism>
<accession>A0A377CVU4</accession>
<name>A0A377CVU4_ECOLX</name>
<sequence>MTYGPDNANRLPPAKPICPRLVLAHNPDSKEVMRDEPWDLMLCGHTHGGQLRVPLVGEPFAPVEDKRYGRRIKCLWRKTHLHNPWRGQFVWFASELPPGSNDAGTGVDREFYHQNKAGNFLIFTP</sequence>
<evidence type="ECO:0000313" key="1">
    <source>
        <dbReference type="EMBL" id="STM08090.1"/>
    </source>
</evidence>
<dbReference type="SUPFAM" id="SSF56300">
    <property type="entry name" value="Metallo-dependent phosphatases"/>
    <property type="match status" value="1"/>
</dbReference>
<gene>
    <name evidence="1" type="primary">yaeI_2</name>
    <name evidence="1" type="ORF">NCTC9962_05678</name>
</gene>
<proteinExistence type="predicted"/>
<dbReference type="InterPro" id="IPR029052">
    <property type="entry name" value="Metallo-depent_PP-like"/>
</dbReference>
<dbReference type="EMBL" id="UGED01000013">
    <property type="protein sequence ID" value="STM08090.1"/>
    <property type="molecule type" value="Genomic_DNA"/>
</dbReference>